<gene>
    <name evidence="3" type="primary">LOC110140822</name>
</gene>
<evidence type="ECO:0000256" key="1">
    <source>
        <dbReference type="SAM" id="MobiDB-lite"/>
    </source>
</evidence>
<dbReference type="Proteomes" id="UP001652640">
    <property type="component" value="Unplaced"/>
</dbReference>
<protein>
    <submittedName>
        <fullName evidence="3">Uncharacterized protein isoform X1</fullName>
    </submittedName>
</protein>
<feature type="region of interest" description="Disordered" evidence="1">
    <location>
        <begin position="118"/>
        <end position="185"/>
    </location>
</feature>
<accession>A0ABM4HSP4</accession>
<keyword evidence="2" id="KW-1185">Reference proteome</keyword>
<organism evidence="2 3">
    <name type="scientific">Odocoileus virginianus</name>
    <name type="common">White-tailed deer</name>
    <dbReference type="NCBI Taxonomy" id="9874"/>
    <lineage>
        <taxon>Eukaryota</taxon>
        <taxon>Metazoa</taxon>
        <taxon>Chordata</taxon>
        <taxon>Craniata</taxon>
        <taxon>Vertebrata</taxon>
        <taxon>Euteleostomi</taxon>
        <taxon>Mammalia</taxon>
        <taxon>Eutheria</taxon>
        <taxon>Laurasiatheria</taxon>
        <taxon>Artiodactyla</taxon>
        <taxon>Ruminantia</taxon>
        <taxon>Pecora</taxon>
        <taxon>Cervidae</taxon>
        <taxon>Odocoileinae</taxon>
        <taxon>Odocoileus</taxon>
    </lineage>
</organism>
<dbReference type="GeneID" id="110140822"/>
<feature type="compositionally biased region" description="Polar residues" evidence="1">
    <location>
        <begin position="134"/>
        <end position="143"/>
    </location>
</feature>
<reference evidence="3" key="1">
    <citation type="submission" date="2025-08" db="UniProtKB">
        <authorList>
            <consortium name="RefSeq"/>
        </authorList>
    </citation>
    <scope>IDENTIFICATION</scope>
    <source>
        <tissue evidence="3">Tongue muscle</tissue>
    </source>
</reference>
<evidence type="ECO:0000313" key="2">
    <source>
        <dbReference type="Proteomes" id="UP001652640"/>
    </source>
</evidence>
<sequence length="323" mass="34283">MAGTKVAPWLQCPQPASWKPFSGSRHAPGEAWPLLVPRFQEGPGSLEVLLQSWRGVWPGGCRPHGKDTLAHQKLQMQTEYFNTMNNSVSGTGTSCVAIFLLDFVITLKALLQVVTTGVRQHGSTRRPWGEFPRCTSSPCSVSDPTHHQRPPPPSTGRRDQAGDPPQDTPSEARLSASCVPQGPKLPALGAGPSALIYPELKPPVVPVTAWSTAAPGAVLVGAVEEGRRGCASAVKRRSSGARESWGGWPSRQHTVGRPGPAQMGTTSIHLQGGSPRGPGTPPSPDYIPGCSGSVVSDSLQPHGLQHSRLPCPSLFPRAQIHIH</sequence>
<name>A0ABM4HSP4_ODOVR</name>
<dbReference type="RefSeq" id="XP_070318601.1">
    <property type="nucleotide sequence ID" value="XM_070462500.1"/>
</dbReference>
<feature type="region of interest" description="Disordered" evidence="1">
    <location>
        <begin position="241"/>
        <end position="284"/>
    </location>
</feature>
<proteinExistence type="predicted"/>
<evidence type="ECO:0000313" key="3">
    <source>
        <dbReference type="RefSeq" id="XP_070318601.1"/>
    </source>
</evidence>